<accession>A0A9N9D6J1</accession>
<protein>
    <submittedName>
        <fullName evidence="2">5330_t:CDS:1</fullName>
    </submittedName>
</protein>
<feature type="compositionally biased region" description="Basic and acidic residues" evidence="1">
    <location>
        <begin position="480"/>
        <end position="493"/>
    </location>
</feature>
<dbReference type="OrthoDB" id="2429916at2759"/>
<gene>
    <name evidence="2" type="ORF">AGERDE_LOCUS10229</name>
</gene>
<reference evidence="2" key="1">
    <citation type="submission" date="2021-06" db="EMBL/GenBank/DDBJ databases">
        <authorList>
            <person name="Kallberg Y."/>
            <person name="Tangrot J."/>
            <person name="Rosling A."/>
        </authorList>
    </citation>
    <scope>NUCLEOTIDE SEQUENCE</scope>
    <source>
        <strain evidence="2">MT106</strain>
    </source>
</reference>
<organism evidence="2 3">
    <name type="scientific">Ambispora gerdemannii</name>
    <dbReference type="NCBI Taxonomy" id="144530"/>
    <lineage>
        <taxon>Eukaryota</taxon>
        <taxon>Fungi</taxon>
        <taxon>Fungi incertae sedis</taxon>
        <taxon>Mucoromycota</taxon>
        <taxon>Glomeromycotina</taxon>
        <taxon>Glomeromycetes</taxon>
        <taxon>Archaeosporales</taxon>
        <taxon>Ambisporaceae</taxon>
        <taxon>Ambispora</taxon>
    </lineage>
</organism>
<keyword evidence="3" id="KW-1185">Reference proteome</keyword>
<feature type="region of interest" description="Disordered" evidence="1">
    <location>
        <begin position="480"/>
        <end position="533"/>
    </location>
</feature>
<comment type="caution">
    <text evidence="2">The sequence shown here is derived from an EMBL/GenBank/DDBJ whole genome shotgun (WGS) entry which is preliminary data.</text>
</comment>
<proteinExistence type="predicted"/>
<dbReference type="AlphaFoldDB" id="A0A9N9D6J1"/>
<evidence type="ECO:0000256" key="1">
    <source>
        <dbReference type="SAM" id="MobiDB-lite"/>
    </source>
</evidence>
<dbReference type="Proteomes" id="UP000789831">
    <property type="component" value="Unassembled WGS sequence"/>
</dbReference>
<name>A0A9N9D6J1_9GLOM</name>
<evidence type="ECO:0000313" key="2">
    <source>
        <dbReference type="EMBL" id="CAG8624736.1"/>
    </source>
</evidence>
<feature type="compositionally biased region" description="Polar residues" evidence="1">
    <location>
        <begin position="522"/>
        <end position="533"/>
    </location>
</feature>
<sequence length="582" mass="67651">MNTDAKQEREVAVKAVLRSNSDNYLYQYLIQRREQASFVRESQAEHNDYYAKLHSLENDRELGEIAKKEENAVRSASLGHLNIFGKTLSRYANAQEVTNLSTNRHQNNNIASSSRTLEDQNCYEMQKTSDYNGLLGDNIDTITNGTDNCLQKAVESLVGKVESEVLKVDDVDLEEIFEKYCGECENEFDDIMDLRPTSRLTKVIPEITWEKFILDTYPNHKISENWEESILDFFKPKDTLAEWEKAWRKLFDEKESNEDLVIKDILYNILSPYIEAFKAPFNILKSGDLEERQYSSQFVIPILKNTLKAICDVDWRILEVPIRSSKYRRNSGIDPFIDKVLSAKRADGLARLWQSKEETFVYEQTGPPDVDDVTDFYVHDYRLVRTMRDVLNQRIFLRFNNGIKDYNNLASFGALAHRNEISLFWCTIHPKSYCLREYESFYIPAIWQDLPVLSEAIISCLKFFTFMKSNITKVEPHSDPKVKLLSKRKEPSPTKDISSLIESHSDEEKGITSNPLPEIEHSSTQSESLIEPETSTISLPQDIINNNSVKILDFVEMIHKERVNNEIRERNREKNFKNHIIT</sequence>
<evidence type="ECO:0000313" key="3">
    <source>
        <dbReference type="Proteomes" id="UP000789831"/>
    </source>
</evidence>
<dbReference type="EMBL" id="CAJVPL010003033">
    <property type="protein sequence ID" value="CAG8624736.1"/>
    <property type="molecule type" value="Genomic_DNA"/>
</dbReference>